<feature type="non-terminal residue" evidence="15">
    <location>
        <position position="1"/>
    </location>
</feature>
<reference evidence="15 16" key="1">
    <citation type="journal article" date="2015" name="Nature">
        <title>rRNA introns, odd ribosomes, and small enigmatic genomes across a large radiation of phyla.</title>
        <authorList>
            <person name="Brown C.T."/>
            <person name="Hug L.A."/>
            <person name="Thomas B.C."/>
            <person name="Sharon I."/>
            <person name="Castelle C.J."/>
            <person name="Singh A."/>
            <person name="Wilkins M.J."/>
            <person name="Williams K.H."/>
            <person name="Banfield J.F."/>
        </authorList>
    </citation>
    <scope>NUCLEOTIDE SEQUENCE [LARGE SCALE GENOMIC DNA]</scope>
</reference>
<keyword evidence="10" id="KW-0030">Aminoacyl-tRNA synthetase</keyword>
<dbReference type="PANTHER" id="PTHR43697:SF1">
    <property type="entry name" value="SERINE--TRNA LIGASE"/>
    <property type="match status" value="1"/>
</dbReference>
<evidence type="ECO:0000256" key="5">
    <source>
        <dbReference type="ARBA" id="ARBA00022490"/>
    </source>
</evidence>
<evidence type="ECO:0000256" key="13">
    <source>
        <dbReference type="NCBIfam" id="TIGR00414"/>
    </source>
</evidence>
<accession>A0A0G0NB77</accession>
<protein>
    <recommendedName>
        <fullName evidence="4 13">Serine--tRNA ligase</fullName>
        <ecNumber evidence="4 13">6.1.1.11</ecNumber>
    </recommendedName>
</protein>
<dbReference type="GO" id="GO:0004828">
    <property type="term" value="F:serine-tRNA ligase activity"/>
    <property type="evidence" value="ECO:0007669"/>
    <property type="project" value="UniProtKB-UniRule"/>
</dbReference>
<organism evidence="15 16">
    <name type="scientific">Berkelbacteria bacterium GW2011_GWB1_38_5</name>
    <dbReference type="NCBI Taxonomy" id="1618336"/>
    <lineage>
        <taxon>Bacteria</taxon>
        <taxon>Candidatus Berkelbacteria</taxon>
    </lineage>
</organism>
<dbReference type="NCBIfam" id="TIGR00414">
    <property type="entry name" value="serS"/>
    <property type="match status" value="1"/>
</dbReference>
<comment type="subcellular location">
    <subcellularLocation>
        <location evidence="1">Cytoplasm</location>
    </subcellularLocation>
</comment>
<evidence type="ECO:0000256" key="1">
    <source>
        <dbReference type="ARBA" id="ARBA00004496"/>
    </source>
</evidence>
<keyword evidence="9" id="KW-0648">Protein biosynthesis</keyword>
<keyword evidence="7" id="KW-0547">Nucleotide-binding</keyword>
<feature type="domain" description="Aminoacyl-transfer RNA synthetases class-II family profile" evidence="14">
    <location>
        <begin position="29"/>
        <end position="296"/>
    </location>
</feature>
<evidence type="ECO:0000256" key="9">
    <source>
        <dbReference type="ARBA" id="ARBA00022917"/>
    </source>
</evidence>
<dbReference type="EMBL" id="LBUX01000006">
    <property type="protein sequence ID" value="KKQ74366.1"/>
    <property type="molecule type" value="Genomic_DNA"/>
</dbReference>
<dbReference type="GO" id="GO:0005737">
    <property type="term" value="C:cytoplasm"/>
    <property type="evidence" value="ECO:0007669"/>
    <property type="project" value="UniProtKB-SubCell"/>
</dbReference>
<dbReference type="EC" id="6.1.1.11" evidence="4 13"/>
<evidence type="ECO:0000256" key="10">
    <source>
        <dbReference type="ARBA" id="ARBA00023146"/>
    </source>
</evidence>
<dbReference type="Pfam" id="PF00587">
    <property type="entry name" value="tRNA-synt_2b"/>
    <property type="match status" value="1"/>
</dbReference>
<dbReference type="Gene3D" id="3.30.930.10">
    <property type="entry name" value="Bira Bifunctional Protein, Domain 2"/>
    <property type="match status" value="1"/>
</dbReference>
<dbReference type="InterPro" id="IPR045864">
    <property type="entry name" value="aa-tRNA-synth_II/BPL/LPL"/>
</dbReference>
<comment type="pathway">
    <text evidence="2">Aminoacyl-tRNA biosynthesis; selenocysteinyl-tRNA(Sec) biosynthesis; L-seryl-tRNA(Sec) from L-serine and tRNA(Sec): step 1/1.</text>
</comment>
<comment type="catalytic activity">
    <reaction evidence="11">
        <text>tRNA(Sec) + L-serine + ATP = L-seryl-tRNA(Sec) + AMP + diphosphate + H(+)</text>
        <dbReference type="Rhea" id="RHEA:42580"/>
        <dbReference type="Rhea" id="RHEA-COMP:9742"/>
        <dbReference type="Rhea" id="RHEA-COMP:10128"/>
        <dbReference type="ChEBI" id="CHEBI:15378"/>
        <dbReference type="ChEBI" id="CHEBI:30616"/>
        <dbReference type="ChEBI" id="CHEBI:33019"/>
        <dbReference type="ChEBI" id="CHEBI:33384"/>
        <dbReference type="ChEBI" id="CHEBI:78442"/>
        <dbReference type="ChEBI" id="CHEBI:78533"/>
        <dbReference type="ChEBI" id="CHEBI:456215"/>
        <dbReference type="EC" id="6.1.1.11"/>
    </reaction>
</comment>
<keyword evidence="6 15" id="KW-0436">Ligase</keyword>
<dbReference type="GO" id="GO:0006434">
    <property type="term" value="P:seryl-tRNA aminoacylation"/>
    <property type="evidence" value="ECO:0007669"/>
    <property type="project" value="UniProtKB-UniRule"/>
</dbReference>
<keyword evidence="8" id="KW-0067">ATP-binding</keyword>
<evidence type="ECO:0000256" key="7">
    <source>
        <dbReference type="ARBA" id="ARBA00022741"/>
    </source>
</evidence>
<sequence>LEDVPDGADETQNKVLKKEGEIKLEKGKDHIELGKDLDLIDIDRAAKVSGSRFYYLKNQAVELEFALINYVLDIVKKEGFKPIIPPILIKDEMAWGTGHFEAVNDDAYRTKTDEMVVVGTSEQSILPYFAGEIIENLPQRFIGFSTCLRREAGSYGKDVKGILRVHQFDKLEMFSFCKPEDSKKEHELIVSLEEKIMQGLGLPYQVMALCGGDLSLPSAETIDIETWMPGQESYRETHSSSNCTDFQARRLNIRYKTEDGSNKFVHTLNGTAAAIGRMLIAIFENYQQEDGSIKVPEVLQKYVDFKVITLPNTK</sequence>
<evidence type="ECO:0000313" key="16">
    <source>
        <dbReference type="Proteomes" id="UP000034498"/>
    </source>
</evidence>
<evidence type="ECO:0000313" key="15">
    <source>
        <dbReference type="EMBL" id="KKQ74366.1"/>
    </source>
</evidence>
<keyword evidence="5" id="KW-0963">Cytoplasm</keyword>
<dbReference type="PANTHER" id="PTHR43697">
    <property type="entry name" value="SERYL-TRNA SYNTHETASE"/>
    <property type="match status" value="1"/>
</dbReference>
<evidence type="ECO:0000256" key="6">
    <source>
        <dbReference type="ARBA" id="ARBA00022598"/>
    </source>
</evidence>
<evidence type="ECO:0000256" key="4">
    <source>
        <dbReference type="ARBA" id="ARBA00012840"/>
    </source>
</evidence>
<dbReference type="SUPFAM" id="SSF55681">
    <property type="entry name" value="Class II aaRS and biotin synthetases"/>
    <property type="match status" value="1"/>
</dbReference>
<evidence type="ECO:0000256" key="2">
    <source>
        <dbReference type="ARBA" id="ARBA00005045"/>
    </source>
</evidence>
<dbReference type="Proteomes" id="UP000034498">
    <property type="component" value="Unassembled WGS sequence"/>
</dbReference>
<comment type="caution">
    <text evidence="15">The sequence shown here is derived from an EMBL/GenBank/DDBJ whole genome shotgun (WGS) entry which is preliminary data.</text>
</comment>
<dbReference type="PRINTS" id="PR00981">
    <property type="entry name" value="TRNASYNTHSER"/>
</dbReference>
<comment type="similarity">
    <text evidence="3">Belongs to the class-II aminoacyl-tRNA synthetase family. Type-1 seryl-tRNA synthetase subfamily.</text>
</comment>
<dbReference type="STRING" id="1618336.US94_C0006G0001"/>
<dbReference type="InterPro" id="IPR033729">
    <property type="entry name" value="SerRS_core"/>
</dbReference>
<dbReference type="PATRIC" id="fig|1618336.3.peg.180"/>
<dbReference type="GO" id="GO:0005524">
    <property type="term" value="F:ATP binding"/>
    <property type="evidence" value="ECO:0007669"/>
    <property type="project" value="UniProtKB-KW"/>
</dbReference>
<name>A0A0G0NB77_9BACT</name>
<dbReference type="InterPro" id="IPR002314">
    <property type="entry name" value="aa-tRNA-synt_IIb"/>
</dbReference>
<dbReference type="InterPro" id="IPR002317">
    <property type="entry name" value="Ser-tRNA-ligase_type_1"/>
</dbReference>
<evidence type="ECO:0000256" key="8">
    <source>
        <dbReference type="ARBA" id="ARBA00022840"/>
    </source>
</evidence>
<dbReference type="InterPro" id="IPR006195">
    <property type="entry name" value="aa-tRNA-synth_II"/>
</dbReference>
<proteinExistence type="inferred from homology"/>
<dbReference type="PROSITE" id="PS50862">
    <property type="entry name" value="AA_TRNA_LIGASE_II"/>
    <property type="match status" value="1"/>
</dbReference>
<evidence type="ECO:0000256" key="12">
    <source>
        <dbReference type="ARBA" id="ARBA00048823"/>
    </source>
</evidence>
<comment type="catalytic activity">
    <reaction evidence="12">
        <text>tRNA(Ser) + L-serine + ATP = L-seryl-tRNA(Ser) + AMP + diphosphate + H(+)</text>
        <dbReference type="Rhea" id="RHEA:12292"/>
        <dbReference type="Rhea" id="RHEA-COMP:9669"/>
        <dbReference type="Rhea" id="RHEA-COMP:9703"/>
        <dbReference type="ChEBI" id="CHEBI:15378"/>
        <dbReference type="ChEBI" id="CHEBI:30616"/>
        <dbReference type="ChEBI" id="CHEBI:33019"/>
        <dbReference type="ChEBI" id="CHEBI:33384"/>
        <dbReference type="ChEBI" id="CHEBI:78442"/>
        <dbReference type="ChEBI" id="CHEBI:78533"/>
        <dbReference type="ChEBI" id="CHEBI:456215"/>
        <dbReference type="EC" id="6.1.1.11"/>
    </reaction>
</comment>
<gene>
    <name evidence="15" type="ORF">US94_C0006G0001</name>
</gene>
<dbReference type="AlphaFoldDB" id="A0A0G0NB77"/>
<evidence type="ECO:0000259" key="14">
    <source>
        <dbReference type="PROSITE" id="PS50862"/>
    </source>
</evidence>
<evidence type="ECO:0000256" key="11">
    <source>
        <dbReference type="ARBA" id="ARBA00047929"/>
    </source>
</evidence>
<dbReference type="CDD" id="cd00770">
    <property type="entry name" value="SerRS_core"/>
    <property type="match status" value="1"/>
</dbReference>
<evidence type="ECO:0000256" key="3">
    <source>
        <dbReference type="ARBA" id="ARBA00010728"/>
    </source>
</evidence>